<evidence type="ECO:0000313" key="2">
    <source>
        <dbReference type="Proteomes" id="UP001501710"/>
    </source>
</evidence>
<gene>
    <name evidence="1" type="ORF">GCM10022254_53480</name>
</gene>
<organism evidence="1 2">
    <name type="scientific">Actinomadura meridiana</name>
    <dbReference type="NCBI Taxonomy" id="559626"/>
    <lineage>
        <taxon>Bacteria</taxon>
        <taxon>Bacillati</taxon>
        <taxon>Actinomycetota</taxon>
        <taxon>Actinomycetes</taxon>
        <taxon>Streptosporangiales</taxon>
        <taxon>Thermomonosporaceae</taxon>
        <taxon>Actinomadura</taxon>
    </lineage>
</organism>
<name>A0ABP8CEL6_9ACTN</name>
<sequence>MSAPRPFKAEQVGVDGCDDGFQDLVEVVDLFGELLVAVGEHAQGDLGGGDRLVGPGRVGAQGGAGGDELAGAQLAQLGA</sequence>
<dbReference type="EMBL" id="BAABAS010000020">
    <property type="protein sequence ID" value="GAA4238264.1"/>
    <property type="molecule type" value="Genomic_DNA"/>
</dbReference>
<keyword evidence="2" id="KW-1185">Reference proteome</keyword>
<evidence type="ECO:0000313" key="1">
    <source>
        <dbReference type="EMBL" id="GAA4238264.1"/>
    </source>
</evidence>
<comment type="caution">
    <text evidence="1">The sequence shown here is derived from an EMBL/GenBank/DDBJ whole genome shotgun (WGS) entry which is preliminary data.</text>
</comment>
<reference evidence="2" key="1">
    <citation type="journal article" date="2019" name="Int. J. Syst. Evol. Microbiol.">
        <title>The Global Catalogue of Microorganisms (GCM) 10K type strain sequencing project: providing services to taxonomists for standard genome sequencing and annotation.</title>
        <authorList>
            <consortium name="The Broad Institute Genomics Platform"/>
            <consortium name="The Broad Institute Genome Sequencing Center for Infectious Disease"/>
            <person name="Wu L."/>
            <person name="Ma J."/>
        </authorList>
    </citation>
    <scope>NUCLEOTIDE SEQUENCE [LARGE SCALE GENOMIC DNA]</scope>
    <source>
        <strain evidence="2">JCM 17440</strain>
    </source>
</reference>
<protein>
    <submittedName>
        <fullName evidence="1">Uncharacterized protein</fullName>
    </submittedName>
</protein>
<dbReference type="Proteomes" id="UP001501710">
    <property type="component" value="Unassembled WGS sequence"/>
</dbReference>
<proteinExistence type="predicted"/>
<accession>A0ABP8CEL6</accession>